<dbReference type="PANTHER" id="PTHR33603">
    <property type="entry name" value="METHYLTRANSFERASE"/>
    <property type="match status" value="1"/>
</dbReference>
<comment type="similarity">
    <text evidence="5 6">Belongs to the RNA methyltransferase RlmH family.</text>
</comment>
<keyword evidence="4 6" id="KW-0949">S-adenosyl-L-methionine</keyword>
<dbReference type="HAMAP" id="MF_00658">
    <property type="entry name" value="23SrRNA_methyltr_H"/>
    <property type="match status" value="1"/>
</dbReference>
<dbReference type="Gene3D" id="3.40.1280.10">
    <property type="match status" value="1"/>
</dbReference>
<keyword evidence="1 6" id="KW-0698">rRNA processing</keyword>
<sequence>MRLIVIAVGHRMPAWIEAGFAEYSKRLPREFALTLIELKPDKRSGGRTAQQVMAEEAVRILAAIPQQARVLALDERGANWSTARLADAMKQWHADGRDTVFIIGGADGLDPSVKQRADQLLQLSALTLPHGLVRVLLAEQLYRAYSILHHHPYHRE</sequence>
<evidence type="ECO:0000256" key="4">
    <source>
        <dbReference type="ARBA" id="ARBA00022691"/>
    </source>
</evidence>
<evidence type="ECO:0000256" key="1">
    <source>
        <dbReference type="ARBA" id="ARBA00022552"/>
    </source>
</evidence>
<keyword evidence="3 6" id="KW-0808">Transferase</keyword>
<dbReference type="NCBIfam" id="NF000986">
    <property type="entry name" value="PRK00103.1-4"/>
    <property type="match status" value="1"/>
</dbReference>
<dbReference type="SUPFAM" id="SSF75217">
    <property type="entry name" value="alpha/beta knot"/>
    <property type="match status" value="1"/>
</dbReference>
<evidence type="ECO:0000313" key="8">
    <source>
        <dbReference type="Proteomes" id="UP001061302"/>
    </source>
</evidence>
<keyword evidence="8" id="KW-1185">Reference proteome</keyword>
<dbReference type="Proteomes" id="UP001061302">
    <property type="component" value="Chromosome"/>
</dbReference>
<comment type="catalytic activity">
    <reaction evidence="6">
        <text>pseudouridine(1915) in 23S rRNA + S-adenosyl-L-methionine = N(3)-methylpseudouridine(1915) in 23S rRNA + S-adenosyl-L-homocysteine + H(+)</text>
        <dbReference type="Rhea" id="RHEA:42752"/>
        <dbReference type="Rhea" id="RHEA-COMP:10221"/>
        <dbReference type="Rhea" id="RHEA-COMP:10222"/>
        <dbReference type="ChEBI" id="CHEBI:15378"/>
        <dbReference type="ChEBI" id="CHEBI:57856"/>
        <dbReference type="ChEBI" id="CHEBI:59789"/>
        <dbReference type="ChEBI" id="CHEBI:65314"/>
        <dbReference type="ChEBI" id="CHEBI:74486"/>
        <dbReference type="EC" id="2.1.1.177"/>
    </reaction>
</comment>
<accession>A0ABY6DQC2</accession>
<evidence type="ECO:0000256" key="6">
    <source>
        <dbReference type="HAMAP-Rule" id="MF_00658"/>
    </source>
</evidence>
<evidence type="ECO:0000313" key="7">
    <source>
        <dbReference type="EMBL" id="UXY15686.1"/>
    </source>
</evidence>
<dbReference type="PIRSF" id="PIRSF004505">
    <property type="entry name" value="MT_bac"/>
    <property type="match status" value="1"/>
</dbReference>
<dbReference type="EMBL" id="CP106753">
    <property type="protein sequence ID" value="UXY15686.1"/>
    <property type="molecule type" value="Genomic_DNA"/>
</dbReference>
<feature type="binding site" evidence="6">
    <location>
        <position position="73"/>
    </location>
    <ligand>
        <name>S-adenosyl-L-methionine</name>
        <dbReference type="ChEBI" id="CHEBI:59789"/>
    </ligand>
</feature>
<organism evidence="7 8">
    <name type="scientific">Chitiniphilus purpureus</name>
    <dbReference type="NCBI Taxonomy" id="2981137"/>
    <lineage>
        <taxon>Bacteria</taxon>
        <taxon>Pseudomonadati</taxon>
        <taxon>Pseudomonadota</taxon>
        <taxon>Betaproteobacteria</taxon>
        <taxon>Neisseriales</taxon>
        <taxon>Chitinibacteraceae</taxon>
        <taxon>Chitiniphilus</taxon>
    </lineage>
</organism>
<dbReference type="CDD" id="cd18081">
    <property type="entry name" value="RlmH-like"/>
    <property type="match status" value="1"/>
</dbReference>
<keyword evidence="6" id="KW-0963">Cytoplasm</keyword>
<protein>
    <recommendedName>
        <fullName evidence="6">Ribosomal RNA large subunit methyltransferase H</fullName>
        <ecNumber evidence="6">2.1.1.177</ecNumber>
    </recommendedName>
    <alternativeName>
        <fullName evidence="6">23S rRNA (pseudouridine1915-N3)-methyltransferase</fullName>
    </alternativeName>
    <alternativeName>
        <fullName evidence="6">23S rRNA m3Psi1915 methyltransferase</fullName>
    </alternativeName>
    <alternativeName>
        <fullName evidence="6">rRNA (pseudouridine-N3-)-methyltransferase RlmH</fullName>
    </alternativeName>
</protein>
<name>A0ABY6DQC2_9NEIS</name>
<keyword evidence="2 6" id="KW-0489">Methyltransferase</keyword>
<dbReference type="NCBIfam" id="TIGR00246">
    <property type="entry name" value="tRNA_RlmH_YbeA"/>
    <property type="match status" value="1"/>
</dbReference>
<evidence type="ECO:0000256" key="5">
    <source>
        <dbReference type="ARBA" id="ARBA00038303"/>
    </source>
</evidence>
<dbReference type="InterPro" id="IPR029028">
    <property type="entry name" value="Alpha/beta_knot_MTases"/>
</dbReference>
<dbReference type="EC" id="2.1.1.177" evidence="6"/>
<evidence type="ECO:0000256" key="3">
    <source>
        <dbReference type="ARBA" id="ARBA00022679"/>
    </source>
</evidence>
<comment type="function">
    <text evidence="6">Specifically methylates the pseudouridine at position 1915 (m3Psi1915) in 23S rRNA.</text>
</comment>
<dbReference type="Pfam" id="PF02590">
    <property type="entry name" value="SPOUT_MTase"/>
    <property type="match status" value="1"/>
</dbReference>
<gene>
    <name evidence="6 7" type="primary">rlmH</name>
    <name evidence="7" type="ORF">N8I74_01340</name>
</gene>
<dbReference type="RefSeq" id="WP_263125121.1">
    <property type="nucleotide sequence ID" value="NZ_CP106753.1"/>
</dbReference>
<dbReference type="InterPro" id="IPR003742">
    <property type="entry name" value="RlmH-like"/>
</dbReference>
<proteinExistence type="inferred from homology"/>
<feature type="binding site" evidence="6">
    <location>
        <position position="104"/>
    </location>
    <ligand>
        <name>S-adenosyl-L-methionine</name>
        <dbReference type="ChEBI" id="CHEBI:59789"/>
    </ligand>
</feature>
<comment type="subunit">
    <text evidence="6">Homodimer.</text>
</comment>
<evidence type="ECO:0000256" key="2">
    <source>
        <dbReference type="ARBA" id="ARBA00022603"/>
    </source>
</evidence>
<reference evidence="7" key="1">
    <citation type="submission" date="2022-10" db="EMBL/GenBank/DDBJ databases">
        <title>Chitiniphilus purpureus sp. nov., a novel chitin-degrading bacterium isolated from crawfish pond sediment.</title>
        <authorList>
            <person name="Li K."/>
        </authorList>
    </citation>
    <scope>NUCLEOTIDE SEQUENCE</scope>
    <source>
        <strain evidence="7">CD1</strain>
    </source>
</reference>
<comment type="subcellular location">
    <subcellularLocation>
        <location evidence="6">Cytoplasm</location>
    </subcellularLocation>
</comment>
<dbReference type="InterPro" id="IPR029026">
    <property type="entry name" value="tRNA_m1G_MTases_N"/>
</dbReference>
<feature type="binding site" evidence="6">
    <location>
        <begin position="123"/>
        <end position="128"/>
    </location>
    <ligand>
        <name>S-adenosyl-L-methionine</name>
        <dbReference type="ChEBI" id="CHEBI:59789"/>
    </ligand>
</feature>
<dbReference type="PANTHER" id="PTHR33603:SF1">
    <property type="entry name" value="RIBOSOMAL RNA LARGE SUBUNIT METHYLTRANSFERASE H"/>
    <property type="match status" value="1"/>
</dbReference>